<evidence type="ECO:0000313" key="14">
    <source>
        <dbReference type="EMBL" id="KAE8653983.1"/>
    </source>
</evidence>
<keyword evidence="15" id="KW-1185">Reference proteome</keyword>
<keyword evidence="9" id="KW-0238">DNA-binding</keyword>
<keyword evidence="8" id="KW-0503">Monooxygenase</keyword>
<dbReference type="InterPro" id="IPR036396">
    <property type="entry name" value="Cyt_P450_sf"/>
</dbReference>
<dbReference type="CDD" id="cd10017">
    <property type="entry name" value="B3_DNA"/>
    <property type="match status" value="1"/>
</dbReference>
<comment type="caution">
    <text evidence="14">The sequence shown here is derived from an EMBL/GenBank/DDBJ whole genome shotgun (WGS) entry which is preliminary data.</text>
</comment>
<keyword evidence="6" id="KW-0408">Iron</keyword>
<protein>
    <submittedName>
        <fullName evidence="14">Cytochrome P450 82A3, putative isoform 2</fullName>
    </submittedName>
</protein>
<organism evidence="14 15">
    <name type="scientific">Hibiscus syriacus</name>
    <name type="common">Rose of Sharon</name>
    <dbReference type="NCBI Taxonomy" id="106335"/>
    <lineage>
        <taxon>Eukaryota</taxon>
        <taxon>Viridiplantae</taxon>
        <taxon>Streptophyta</taxon>
        <taxon>Embryophyta</taxon>
        <taxon>Tracheophyta</taxon>
        <taxon>Spermatophyta</taxon>
        <taxon>Magnoliopsida</taxon>
        <taxon>eudicotyledons</taxon>
        <taxon>Gunneridae</taxon>
        <taxon>Pentapetalae</taxon>
        <taxon>rosids</taxon>
        <taxon>malvids</taxon>
        <taxon>Malvales</taxon>
        <taxon>Malvaceae</taxon>
        <taxon>Malvoideae</taxon>
        <taxon>Hibiscus</taxon>
    </lineage>
</organism>
<dbReference type="Pfam" id="PF02362">
    <property type="entry name" value="B3"/>
    <property type="match status" value="1"/>
</dbReference>
<evidence type="ECO:0000256" key="9">
    <source>
        <dbReference type="ARBA" id="ARBA00023125"/>
    </source>
</evidence>
<proteinExistence type="inferred from homology"/>
<dbReference type="SUPFAM" id="SSF48264">
    <property type="entry name" value="Cytochrome P450"/>
    <property type="match status" value="1"/>
</dbReference>
<dbReference type="Gene3D" id="2.40.330.10">
    <property type="entry name" value="DNA-binding pseudobarrel domain"/>
    <property type="match status" value="1"/>
</dbReference>
<dbReference type="GO" id="GO:0020037">
    <property type="term" value="F:heme binding"/>
    <property type="evidence" value="ECO:0007669"/>
    <property type="project" value="InterPro"/>
</dbReference>
<dbReference type="PANTHER" id="PTHR47947">
    <property type="entry name" value="CYTOCHROME P450 82C3-RELATED"/>
    <property type="match status" value="1"/>
</dbReference>
<dbReference type="InterPro" id="IPR003340">
    <property type="entry name" value="B3_DNA-bd"/>
</dbReference>
<dbReference type="GO" id="GO:0016705">
    <property type="term" value="F:oxidoreductase activity, acting on paired donors, with incorporation or reduction of molecular oxygen"/>
    <property type="evidence" value="ECO:0007669"/>
    <property type="project" value="InterPro"/>
</dbReference>
<dbReference type="Pfam" id="PF00067">
    <property type="entry name" value="p450"/>
    <property type="match status" value="1"/>
</dbReference>
<comment type="similarity">
    <text evidence="2">Belongs to the cytochrome P450 family.</text>
</comment>
<dbReference type="GO" id="GO:0005634">
    <property type="term" value="C:nucleus"/>
    <property type="evidence" value="ECO:0007669"/>
    <property type="project" value="UniProtKB-SubCell"/>
</dbReference>
<evidence type="ECO:0000256" key="6">
    <source>
        <dbReference type="ARBA" id="ARBA00023004"/>
    </source>
</evidence>
<dbReference type="PRINTS" id="PR00463">
    <property type="entry name" value="EP450I"/>
</dbReference>
<evidence type="ECO:0000256" key="11">
    <source>
        <dbReference type="ARBA" id="ARBA00023242"/>
    </source>
</evidence>
<name>A0A6A2W8H3_HIBSY</name>
<dbReference type="GO" id="GO:0003677">
    <property type="term" value="F:DNA binding"/>
    <property type="evidence" value="ECO:0007669"/>
    <property type="project" value="UniProtKB-KW"/>
</dbReference>
<dbReference type="SUPFAM" id="SSF101936">
    <property type="entry name" value="DNA-binding pseudobarrel domain"/>
    <property type="match status" value="1"/>
</dbReference>
<evidence type="ECO:0000256" key="2">
    <source>
        <dbReference type="ARBA" id="ARBA00010617"/>
    </source>
</evidence>
<evidence type="ECO:0000313" key="15">
    <source>
        <dbReference type="Proteomes" id="UP000436088"/>
    </source>
</evidence>
<evidence type="ECO:0000259" key="13">
    <source>
        <dbReference type="PROSITE" id="PS50863"/>
    </source>
</evidence>
<dbReference type="GO" id="GO:0005506">
    <property type="term" value="F:iron ion binding"/>
    <property type="evidence" value="ECO:0007669"/>
    <property type="project" value="InterPro"/>
</dbReference>
<dbReference type="Proteomes" id="UP000436088">
    <property type="component" value="Unassembled WGS sequence"/>
</dbReference>
<keyword evidence="4" id="KW-0479">Metal-binding</keyword>
<evidence type="ECO:0000256" key="10">
    <source>
        <dbReference type="ARBA" id="ARBA00023163"/>
    </source>
</evidence>
<comment type="subcellular location">
    <subcellularLocation>
        <location evidence="1">Nucleus</location>
    </subcellularLocation>
</comment>
<dbReference type="InterPro" id="IPR002401">
    <property type="entry name" value="Cyt_P450_E_grp-I"/>
</dbReference>
<dbReference type="PANTHER" id="PTHR47947:SF44">
    <property type="entry name" value="CYTOCHROME P450 CYP82D47-LIKE"/>
    <property type="match status" value="1"/>
</dbReference>
<feature type="domain" description="TF-B3" evidence="13">
    <location>
        <begin position="1"/>
        <end position="69"/>
    </location>
</feature>
<feature type="region of interest" description="Disordered" evidence="12">
    <location>
        <begin position="130"/>
        <end position="149"/>
    </location>
</feature>
<evidence type="ECO:0000256" key="3">
    <source>
        <dbReference type="ARBA" id="ARBA00022617"/>
    </source>
</evidence>
<dbReference type="AlphaFoldDB" id="A0A6A2W8H3"/>
<evidence type="ECO:0000256" key="4">
    <source>
        <dbReference type="ARBA" id="ARBA00022723"/>
    </source>
</evidence>
<keyword evidence="7" id="KW-0805">Transcription regulation</keyword>
<dbReference type="InterPro" id="IPR001128">
    <property type="entry name" value="Cyt_P450"/>
</dbReference>
<evidence type="ECO:0000256" key="8">
    <source>
        <dbReference type="ARBA" id="ARBA00023033"/>
    </source>
</evidence>
<dbReference type="Gene3D" id="1.10.630.10">
    <property type="entry name" value="Cytochrome P450"/>
    <property type="match status" value="2"/>
</dbReference>
<evidence type="ECO:0000256" key="12">
    <source>
        <dbReference type="SAM" id="MobiDB-lite"/>
    </source>
</evidence>
<evidence type="ECO:0000256" key="1">
    <source>
        <dbReference type="ARBA" id="ARBA00004123"/>
    </source>
</evidence>
<dbReference type="InterPro" id="IPR050651">
    <property type="entry name" value="Plant_Cytochrome_P450_Monoox"/>
</dbReference>
<accession>A0A6A2W8H3</accession>
<keyword evidence="5" id="KW-0560">Oxidoreductase</keyword>
<dbReference type="InterPro" id="IPR015300">
    <property type="entry name" value="DNA-bd_pseudobarrel_sf"/>
</dbReference>
<dbReference type="PROSITE" id="PS50863">
    <property type="entry name" value="B3"/>
    <property type="match status" value="1"/>
</dbReference>
<feature type="region of interest" description="Disordered" evidence="12">
    <location>
        <begin position="234"/>
        <end position="258"/>
    </location>
</feature>
<reference evidence="14" key="1">
    <citation type="submission" date="2019-09" db="EMBL/GenBank/DDBJ databases">
        <title>Draft genome information of white flower Hibiscus syriacus.</title>
        <authorList>
            <person name="Kim Y.-M."/>
        </authorList>
    </citation>
    <scope>NUCLEOTIDE SEQUENCE [LARGE SCALE GENOMIC DNA]</scope>
    <source>
        <strain evidence="14">YM2019G1</strain>
    </source>
</reference>
<keyword evidence="10" id="KW-0804">Transcription</keyword>
<sequence length="438" mass="50262">MTDVILRMNERTWRTRFYYHRSRKRGGISGGWRKFVNDNNIEEHDVCVFEPANIGSKPIILDVSIFRVLLTTVPLRRVNLPPSSPPDIVDLSSTPDIVKVIDTSSLRAGKYICHEQKERSTRSWKFMACDRPSPPPKRPQAFPHSPQRNGRQIRPIFTIKMGVQRVLIVSDHETAKECLTINDKAFATRPSTLTIELLSYNHAMFGFAPYGDQWGDERLIKKVRKELEEVAQGWLQDHKRKRSSDSSNNNNNNNNNEDFMDVMLSMGVETEKHDVDTINKATSLGLILAASDTRTMTLTWALSLLLNNKVELKRLQQELDIYVGKDRLVEESDIKNLLYLKAIIKETLRLYLVGPLSVPHKSMEDCTVSGYHITARTRLLVNISKVHRDPRVWFDPFQVLELVVASVVQGFELKTPLGKAVDIVAEYDYQIEPQDDRH</sequence>
<evidence type="ECO:0000256" key="7">
    <source>
        <dbReference type="ARBA" id="ARBA00023015"/>
    </source>
</evidence>
<gene>
    <name evidence="14" type="ORF">F3Y22_tig00117056pilonHSYRG00619</name>
</gene>
<keyword evidence="11" id="KW-0539">Nucleus</keyword>
<keyword evidence="3" id="KW-0349">Heme</keyword>
<dbReference type="GO" id="GO:0004497">
    <property type="term" value="F:monooxygenase activity"/>
    <property type="evidence" value="ECO:0007669"/>
    <property type="project" value="UniProtKB-KW"/>
</dbReference>
<dbReference type="EMBL" id="VEPZ02001788">
    <property type="protein sequence ID" value="KAE8653983.1"/>
    <property type="molecule type" value="Genomic_DNA"/>
</dbReference>
<evidence type="ECO:0000256" key="5">
    <source>
        <dbReference type="ARBA" id="ARBA00023002"/>
    </source>
</evidence>